<accession>A0ACC0D0Y3</accession>
<organism evidence="1 2">
    <name type="scientific">Hypoxylon rubiginosum</name>
    <dbReference type="NCBI Taxonomy" id="110542"/>
    <lineage>
        <taxon>Eukaryota</taxon>
        <taxon>Fungi</taxon>
        <taxon>Dikarya</taxon>
        <taxon>Ascomycota</taxon>
        <taxon>Pezizomycotina</taxon>
        <taxon>Sordariomycetes</taxon>
        <taxon>Xylariomycetidae</taxon>
        <taxon>Xylariales</taxon>
        <taxon>Hypoxylaceae</taxon>
        <taxon>Hypoxylon</taxon>
    </lineage>
</organism>
<reference evidence="1 2" key="1">
    <citation type="journal article" date="2022" name="New Phytol.">
        <title>Ecological generalism drives hyperdiversity of secondary metabolite gene clusters in xylarialean endophytes.</title>
        <authorList>
            <person name="Franco M.E.E."/>
            <person name="Wisecaver J.H."/>
            <person name="Arnold A.E."/>
            <person name="Ju Y.M."/>
            <person name="Slot J.C."/>
            <person name="Ahrendt S."/>
            <person name="Moore L.P."/>
            <person name="Eastman K.E."/>
            <person name="Scott K."/>
            <person name="Konkel Z."/>
            <person name="Mondo S.J."/>
            <person name="Kuo A."/>
            <person name="Hayes R.D."/>
            <person name="Haridas S."/>
            <person name="Andreopoulos B."/>
            <person name="Riley R."/>
            <person name="LaButti K."/>
            <person name="Pangilinan J."/>
            <person name="Lipzen A."/>
            <person name="Amirebrahimi M."/>
            <person name="Yan J."/>
            <person name="Adam C."/>
            <person name="Keymanesh K."/>
            <person name="Ng V."/>
            <person name="Louie K."/>
            <person name="Northen T."/>
            <person name="Drula E."/>
            <person name="Henrissat B."/>
            <person name="Hsieh H.M."/>
            <person name="Youens-Clark K."/>
            <person name="Lutzoni F."/>
            <person name="Miadlikowska J."/>
            <person name="Eastwood D.C."/>
            <person name="Hamelin R.C."/>
            <person name="Grigoriev I.V."/>
            <person name="U'Ren J.M."/>
        </authorList>
    </citation>
    <scope>NUCLEOTIDE SEQUENCE [LARGE SCALE GENOMIC DNA]</scope>
    <source>
        <strain evidence="1 2">ER1909</strain>
    </source>
</reference>
<keyword evidence="2" id="KW-1185">Reference proteome</keyword>
<dbReference type="EMBL" id="MU394317">
    <property type="protein sequence ID" value="KAI6086213.1"/>
    <property type="molecule type" value="Genomic_DNA"/>
</dbReference>
<evidence type="ECO:0000313" key="1">
    <source>
        <dbReference type="EMBL" id="KAI6086213.1"/>
    </source>
</evidence>
<comment type="caution">
    <text evidence="1">The sequence shown here is derived from an EMBL/GenBank/DDBJ whole genome shotgun (WGS) entry which is preliminary data.</text>
</comment>
<sequence>MEILGAVAATGQLIGTVLAILDSIDRLREFLKHAPGRFRGYSIQLTALGEVLSSIRQNSLLHTCPVRRIIEEMAPKISTLMELCSLYAPQSKLRLYARLNRALSAKKVEPRILQSFQSLETDKTTLILTITMIKKDIPIEHNHCTRQEESQPEQMRSANGISRGDTFESIEKDQTVDDPKQKDYSSTQVTPKQDSSINSHLTTMSHSPTQQNTRNIIFKKISNRGNRAAIGIASGSNTNDVAHSTEFHDINSNGDDATLGVYTLEAASRANASSASLNDNNVPLAGYQGSGVDDETAPPPSSYSNSPSLEGQFEDSRSRSSESTNQPLTIQNRQKPAGLLEYPSNTDTDHQFQTYHQPNTSYQLVADQRPRTHRGRLAGQPRGMNHSVSRDFEEDEEITDFQDHEPTRHPARWT</sequence>
<proteinExistence type="predicted"/>
<protein>
    <submittedName>
        <fullName evidence="1">Uncharacterized protein</fullName>
    </submittedName>
</protein>
<evidence type="ECO:0000313" key="2">
    <source>
        <dbReference type="Proteomes" id="UP001497680"/>
    </source>
</evidence>
<gene>
    <name evidence="1" type="ORF">F4821DRAFT_238696</name>
</gene>
<dbReference type="Proteomes" id="UP001497680">
    <property type="component" value="Unassembled WGS sequence"/>
</dbReference>
<name>A0ACC0D0Y3_9PEZI</name>